<name>A0ABQ0PP83_9PROT</name>
<dbReference type="InterPro" id="IPR031618">
    <property type="entry name" value="T4SS_TraI"/>
</dbReference>
<comment type="caution">
    <text evidence="2">The sequence shown here is derived from an EMBL/GenBank/DDBJ whole genome shotgun (WGS) entry which is preliminary data.</text>
</comment>
<sequence length="361" mass="39462">MQYGGVPSLGGYGGYGGGGYGGGFGAGITPQQPWMPYGAPQPPANTPANQSAANPVTTFGLPKPKDPNETQRTVFAPPPTYYRNESKPTTDHDESGYEGSDGFGEGQAGAYSKSFAAGSYNEKDLENPSSQFFGGNENDIDAGRNSYLTNAARSLGRRGGFASEAQRLNKYAPEYAADMDRRFNFDRLRNGYVMPPVISAVDTTSESCGVNCLYLTTGAFRVAQEAYVTDRSPSWRDYLFLDAPKIQLPSGLKIKARDRDLWKRNVQEGWTQGIQKARNDFLERMARLDRDYAGMVRYYELEQQGAISLSRVAIENRHGAIYVNGKAASQNEMRVGLTVTPQFQNRAAIASAHVSSMDAPR</sequence>
<evidence type="ECO:0000313" key="2">
    <source>
        <dbReference type="EMBL" id="GBQ77250.1"/>
    </source>
</evidence>
<accession>A0ABQ0PP83</accession>
<evidence type="ECO:0000313" key="3">
    <source>
        <dbReference type="Proteomes" id="UP001065047"/>
    </source>
</evidence>
<feature type="compositionally biased region" description="Basic and acidic residues" evidence="1">
    <location>
        <begin position="84"/>
        <end position="95"/>
    </location>
</feature>
<dbReference type="Proteomes" id="UP001065047">
    <property type="component" value="Unassembled WGS sequence"/>
</dbReference>
<feature type="region of interest" description="Disordered" evidence="1">
    <location>
        <begin position="20"/>
        <end position="105"/>
    </location>
</feature>
<organism evidence="2 3">
    <name type="scientific">Acetobacter malorum DSM 14337</name>
    <dbReference type="NCBI Taxonomy" id="1307910"/>
    <lineage>
        <taxon>Bacteria</taxon>
        <taxon>Pseudomonadati</taxon>
        <taxon>Pseudomonadota</taxon>
        <taxon>Alphaproteobacteria</taxon>
        <taxon>Acetobacterales</taxon>
        <taxon>Acetobacteraceae</taxon>
        <taxon>Acetobacter</taxon>
    </lineage>
</organism>
<keyword evidence="3" id="KW-1185">Reference proteome</keyword>
<feature type="compositionally biased region" description="Low complexity" evidence="1">
    <location>
        <begin position="46"/>
        <end position="55"/>
    </location>
</feature>
<proteinExistence type="predicted"/>
<dbReference type="Pfam" id="PF16932">
    <property type="entry name" value="T4SS_TraI"/>
    <property type="match status" value="1"/>
</dbReference>
<reference evidence="2" key="1">
    <citation type="submission" date="2013-04" db="EMBL/GenBank/DDBJ databases">
        <title>The genome sequencing project of 58 acetic acid bacteria.</title>
        <authorList>
            <person name="Okamoto-Kainuma A."/>
            <person name="Ishikawa M."/>
            <person name="Umino S."/>
            <person name="Koizumi Y."/>
            <person name="Shiwa Y."/>
            <person name="Yoshikawa H."/>
            <person name="Matsutani M."/>
            <person name="Matsushita K."/>
        </authorList>
    </citation>
    <scope>NUCLEOTIDE SEQUENCE</scope>
    <source>
        <strain evidence="2">DSM 14337</strain>
    </source>
</reference>
<dbReference type="EMBL" id="BAPF01000006">
    <property type="protein sequence ID" value="GBQ77250.1"/>
    <property type="molecule type" value="Genomic_DNA"/>
</dbReference>
<evidence type="ECO:0000256" key="1">
    <source>
        <dbReference type="SAM" id="MobiDB-lite"/>
    </source>
</evidence>
<gene>
    <name evidence="2" type="ORF">AA14337_0763</name>
</gene>
<protein>
    <submittedName>
        <fullName evidence="2">Uncharacterized protein</fullName>
    </submittedName>
</protein>